<dbReference type="GO" id="GO:0046677">
    <property type="term" value="P:response to antibiotic"/>
    <property type="evidence" value="ECO:0007669"/>
    <property type="project" value="TreeGrafter"/>
</dbReference>
<evidence type="ECO:0000313" key="9">
    <source>
        <dbReference type="Proteomes" id="UP000253426"/>
    </source>
</evidence>
<reference evidence="8 9" key="1">
    <citation type="submission" date="2018-06" db="EMBL/GenBank/DDBJ databases">
        <title>Genomic Encyclopedia of Type Strains, Phase IV (KMG-IV): sequencing the most valuable type-strain genomes for metagenomic binning, comparative biology and taxonomic classification.</title>
        <authorList>
            <person name="Goeker M."/>
        </authorList>
    </citation>
    <scope>NUCLEOTIDE SEQUENCE [LARGE SCALE GENOMIC DNA]</scope>
    <source>
        <strain evidence="8 9">DSM 25532</strain>
    </source>
</reference>
<dbReference type="InterPro" id="IPR058625">
    <property type="entry name" value="MdtA-like_BSH"/>
</dbReference>
<dbReference type="InterPro" id="IPR058627">
    <property type="entry name" value="MdtA-like_C"/>
</dbReference>
<dbReference type="InterPro" id="IPR058624">
    <property type="entry name" value="MdtA-like_HH"/>
</dbReference>
<dbReference type="PANTHER" id="PTHR30158:SF3">
    <property type="entry name" value="MULTIDRUG EFFLUX PUMP SUBUNIT ACRA-RELATED"/>
    <property type="match status" value="1"/>
</dbReference>
<dbReference type="RefSeq" id="WP_147263314.1">
    <property type="nucleotide sequence ID" value="NZ_QNRR01000002.1"/>
</dbReference>
<feature type="compositionally biased region" description="Low complexity" evidence="3">
    <location>
        <begin position="404"/>
        <end position="418"/>
    </location>
</feature>
<dbReference type="Pfam" id="PF25917">
    <property type="entry name" value="BSH_RND"/>
    <property type="match status" value="1"/>
</dbReference>
<protein>
    <submittedName>
        <fullName evidence="8">Membrane fusion protein (Multidrug efflux system)</fullName>
    </submittedName>
</protein>
<dbReference type="NCBIfam" id="TIGR01730">
    <property type="entry name" value="RND_mfp"/>
    <property type="match status" value="1"/>
</dbReference>
<evidence type="ECO:0000259" key="7">
    <source>
        <dbReference type="Pfam" id="PF25967"/>
    </source>
</evidence>
<dbReference type="InterPro" id="IPR058626">
    <property type="entry name" value="MdtA-like_b-barrel"/>
</dbReference>
<dbReference type="Pfam" id="PF25967">
    <property type="entry name" value="RND-MFP_C"/>
    <property type="match status" value="1"/>
</dbReference>
<evidence type="ECO:0000256" key="1">
    <source>
        <dbReference type="ARBA" id="ARBA00004196"/>
    </source>
</evidence>
<evidence type="ECO:0000259" key="5">
    <source>
        <dbReference type="Pfam" id="PF25917"/>
    </source>
</evidence>
<dbReference type="GO" id="GO:0022857">
    <property type="term" value="F:transmembrane transporter activity"/>
    <property type="evidence" value="ECO:0007669"/>
    <property type="project" value="InterPro"/>
</dbReference>
<feature type="domain" description="Multidrug resistance protein MdtA-like barrel-sandwich hybrid" evidence="5">
    <location>
        <begin position="82"/>
        <end position="225"/>
    </location>
</feature>
<comment type="caution">
    <text evidence="8">The sequence shown here is derived from an EMBL/GenBank/DDBJ whole genome shotgun (WGS) entry which is preliminary data.</text>
</comment>
<evidence type="ECO:0000313" key="8">
    <source>
        <dbReference type="EMBL" id="RBP46522.1"/>
    </source>
</evidence>
<proteinExistence type="inferred from homology"/>
<comment type="subcellular location">
    <subcellularLocation>
        <location evidence="1">Cell envelope</location>
    </subcellularLocation>
</comment>
<dbReference type="Pfam" id="PF25876">
    <property type="entry name" value="HH_MFP_RND"/>
    <property type="match status" value="1"/>
</dbReference>
<feature type="domain" description="Multidrug resistance protein MdtA-like C-terminal permuted SH3" evidence="7">
    <location>
        <begin position="323"/>
        <end position="385"/>
    </location>
</feature>
<dbReference type="AlphaFoldDB" id="A0A366HS69"/>
<dbReference type="Proteomes" id="UP000253426">
    <property type="component" value="Unassembled WGS sequence"/>
</dbReference>
<evidence type="ECO:0000259" key="4">
    <source>
        <dbReference type="Pfam" id="PF25876"/>
    </source>
</evidence>
<dbReference type="GO" id="GO:0005886">
    <property type="term" value="C:plasma membrane"/>
    <property type="evidence" value="ECO:0007669"/>
    <property type="project" value="UniProtKB-SubCell"/>
</dbReference>
<dbReference type="InterPro" id="IPR006143">
    <property type="entry name" value="RND_pump_MFP"/>
</dbReference>
<dbReference type="Pfam" id="PF25944">
    <property type="entry name" value="Beta-barrel_RND"/>
    <property type="match status" value="1"/>
</dbReference>
<dbReference type="PANTHER" id="PTHR30158">
    <property type="entry name" value="ACRA/E-RELATED COMPONENT OF DRUG EFFLUX TRANSPORTER"/>
    <property type="match status" value="1"/>
</dbReference>
<feature type="domain" description="Multidrug resistance protein MdtA-like beta-barrel" evidence="6">
    <location>
        <begin position="229"/>
        <end position="319"/>
    </location>
</feature>
<dbReference type="FunFam" id="2.40.420.20:FF:000001">
    <property type="entry name" value="Efflux RND transporter periplasmic adaptor subunit"/>
    <property type="match status" value="1"/>
</dbReference>
<accession>A0A366HS69</accession>
<dbReference type="SUPFAM" id="SSF111369">
    <property type="entry name" value="HlyD-like secretion proteins"/>
    <property type="match status" value="1"/>
</dbReference>
<feature type="region of interest" description="Disordered" evidence="3">
    <location>
        <begin position="390"/>
        <end position="418"/>
    </location>
</feature>
<dbReference type="OrthoDB" id="9801814at2"/>
<dbReference type="EMBL" id="QNRR01000002">
    <property type="protein sequence ID" value="RBP46522.1"/>
    <property type="molecule type" value="Genomic_DNA"/>
</dbReference>
<dbReference type="Gene3D" id="2.40.420.20">
    <property type="match status" value="1"/>
</dbReference>
<evidence type="ECO:0000256" key="2">
    <source>
        <dbReference type="ARBA" id="ARBA00009477"/>
    </source>
</evidence>
<evidence type="ECO:0000256" key="3">
    <source>
        <dbReference type="SAM" id="MobiDB-lite"/>
    </source>
</evidence>
<comment type="similarity">
    <text evidence="2">Belongs to the membrane fusion protein (MFP) (TC 8.A.1) family.</text>
</comment>
<feature type="domain" description="Multidrug resistance protein MdtA-like alpha-helical hairpin" evidence="4">
    <location>
        <begin position="123"/>
        <end position="192"/>
    </location>
</feature>
<dbReference type="Gene3D" id="2.40.30.170">
    <property type="match status" value="1"/>
</dbReference>
<name>A0A366HS69_9BACT</name>
<organism evidence="8 9">
    <name type="scientific">Roseimicrobium gellanilyticum</name>
    <dbReference type="NCBI Taxonomy" id="748857"/>
    <lineage>
        <taxon>Bacteria</taxon>
        <taxon>Pseudomonadati</taxon>
        <taxon>Verrucomicrobiota</taxon>
        <taxon>Verrucomicrobiia</taxon>
        <taxon>Verrucomicrobiales</taxon>
        <taxon>Verrucomicrobiaceae</taxon>
        <taxon>Roseimicrobium</taxon>
    </lineage>
</organism>
<dbReference type="Gene3D" id="1.10.287.470">
    <property type="entry name" value="Helix hairpin bin"/>
    <property type="match status" value="1"/>
</dbReference>
<gene>
    <name evidence="8" type="ORF">DES53_102913</name>
</gene>
<dbReference type="FunFam" id="1.10.287.470:FF:000002">
    <property type="entry name" value="Efflux RND transporter periplasmic adaptor subunit"/>
    <property type="match status" value="1"/>
</dbReference>
<keyword evidence="9" id="KW-1185">Reference proteome</keyword>
<sequence>MTSPKRALNLPQDTAGRLLRSWQPLLLLPMLALSLTGCGKKPAGPPAGMGMMGGPMEVGVLTLAATPITLTQDLPGRTSAFRVAEVRARVNGIVLKRLFNEGSDVKEGDVLYEIDPAPYQAELDRAIGALARSEANAEAARIKEERYKHLVSTKAISQQELDDATASLHAFEADIISGKAAVQAAKINLGYTKVTSPVSGRVGISQVTEGAYVQAGTATLLVTVQQLDPMYVDVTQSSNDLMRLKKALAAGELSNEKQAHAKVELLLDDGEVHKQQGTLQFSDISVNPSTSSVTVRAIFPNPKAELLPGMFVRARLVEGRKTDALLVPQFAVSRNSKGEATAFVVGAEDKAEIRVLAADRTVGNQWLITSGLKSGDRVIMNNLQKLRPGAPVKSVPYAPPGAPAPAAKPNTGANTASR</sequence>
<evidence type="ECO:0000259" key="6">
    <source>
        <dbReference type="Pfam" id="PF25944"/>
    </source>
</evidence>
<dbReference type="Gene3D" id="2.40.50.100">
    <property type="match status" value="1"/>
</dbReference>